<evidence type="ECO:0000256" key="4">
    <source>
        <dbReference type="ARBA" id="ARBA00022737"/>
    </source>
</evidence>
<proteinExistence type="predicted"/>
<dbReference type="GO" id="GO:0016740">
    <property type="term" value="F:transferase activity"/>
    <property type="evidence" value="ECO:0007669"/>
    <property type="project" value="UniProtKB-KW"/>
</dbReference>
<evidence type="ECO:0000313" key="10">
    <source>
        <dbReference type="EMBL" id="RDB23590.1"/>
    </source>
</evidence>
<comment type="pathway">
    <text evidence="1">Protein modification; protein ubiquitination.</text>
</comment>
<dbReference type="InterPro" id="IPR047544">
    <property type="entry name" value="RING-HC_RBR_RNF216"/>
</dbReference>
<dbReference type="Gene3D" id="1.20.120.1750">
    <property type="match status" value="1"/>
</dbReference>
<dbReference type="InterPro" id="IPR044066">
    <property type="entry name" value="TRIAD_supradom"/>
</dbReference>
<evidence type="ECO:0000313" key="11">
    <source>
        <dbReference type="Proteomes" id="UP000076154"/>
    </source>
</evidence>
<evidence type="ECO:0000256" key="5">
    <source>
        <dbReference type="ARBA" id="ARBA00022771"/>
    </source>
</evidence>
<dbReference type="GO" id="GO:0008270">
    <property type="term" value="F:zinc ion binding"/>
    <property type="evidence" value="ECO:0007669"/>
    <property type="project" value="UniProtKB-KW"/>
</dbReference>
<dbReference type="PROSITE" id="PS51873">
    <property type="entry name" value="TRIAD"/>
    <property type="match status" value="1"/>
</dbReference>
<dbReference type="CDD" id="cd20353">
    <property type="entry name" value="Rcat_RBR_RNF216"/>
    <property type="match status" value="1"/>
</dbReference>
<dbReference type="InterPro" id="IPR051628">
    <property type="entry name" value="LUBAC_E3_Ligases"/>
</dbReference>
<evidence type="ECO:0000256" key="1">
    <source>
        <dbReference type="ARBA" id="ARBA00004906"/>
    </source>
</evidence>
<dbReference type="SUPFAM" id="SSF57850">
    <property type="entry name" value="RING/U-box"/>
    <property type="match status" value="1"/>
</dbReference>
<dbReference type="PANTHER" id="PTHR22770">
    <property type="entry name" value="UBIQUITIN CONJUGATING ENZYME 7 INTERACTING PROTEIN-RELATED"/>
    <property type="match status" value="1"/>
</dbReference>
<sequence>MASERMWTQEPSEASLLLAFISLFLLSFLMVQCPALHVKITLMSLYSHRGILVTRHTLYVLPFTDPRIQRSSNSSQPTSTSKDLEIKASLADDQDQHKIIIACSEERVQQHALTGLDRFNLCVYRYPDSPQSSQPIAKQGKAPVKARHTSPCNITVFALAQESYTDILGRVMDVGVTDLLVVIAAVLFKCTSAFLKHFINIAFKPRPTTSLESGHTVTIKTSAMSVEANESPTDHIECGCCFAAYPFEQMVQCSEMHLFCFSCMKTHASVLLGAQNPNIQCVDQSGCTAVIPSCQLRRFLSEKMMNAWERVSQRHELDSAGLQGLEDCPFCEWACIIEGETITVFECGNKEECGVVSCRWCKKVDHRPRSCEDVIDLKGRHSIDEAMSCALMRNCPKCRKPFIKETGCNRMTCPTVNCRTVICYACRKAIGSAGYSHFNLLPAEQPCSSTSADLGKCLLWDNVEQRHEEDVKQAAERALKEYHLARTKPAANRPNCGPSGPGHHPSQRADSDGRRKPSSSMFSSVRAFFLRRVSSTRQSRPI</sequence>
<gene>
    <name evidence="10" type="ORF">Hypma_009259</name>
</gene>
<organism evidence="10 11">
    <name type="scientific">Hypsizygus marmoreus</name>
    <name type="common">White beech mushroom</name>
    <name type="synonym">Agaricus marmoreus</name>
    <dbReference type="NCBI Taxonomy" id="39966"/>
    <lineage>
        <taxon>Eukaryota</taxon>
        <taxon>Fungi</taxon>
        <taxon>Dikarya</taxon>
        <taxon>Basidiomycota</taxon>
        <taxon>Agaricomycotina</taxon>
        <taxon>Agaricomycetes</taxon>
        <taxon>Agaricomycetidae</taxon>
        <taxon>Agaricales</taxon>
        <taxon>Tricholomatineae</taxon>
        <taxon>Lyophyllaceae</taxon>
        <taxon>Hypsizygus</taxon>
    </lineage>
</organism>
<keyword evidence="2" id="KW-0808">Transferase</keyword>
<keyword evidence="4" id="KW-0677">Repeat</keyword>
<keyword evidence="7" id="KW-0862">Zinc</keyword>
<feature type="region of interest" description="Disordered" evidence="8">
    <location>
        <begin position="489"/>
        <end position="523"/>
    </location>
</feature>
<feature type="domain" description="RING-type" evidence="9">
    <location>
        <begin position="234"/>
        <end position="451"/>
    </location>
</feature>
<evidence type="ECO:0000256" key="3">
    <source>
        <dbReference type="ARBA" id="ARBA00022723"/>
    </source>
</evidence>
<name>A0A369JQU4_HYPMA</name>
<keyword evidence="11" id="KW-1185">Reference proteome</keyword>
<dbReference type="InterPro" id="IPR047545">
    <property type="entry name" value="BRcat_RBR_RNF216"/>
</dbReference>
<dbReference type="EMBL" id="LUEZ02000046">
    <property type="protein sequence ID" value="RDB23590.1"/>
    <property type="molecule type" value="Genomic_DNA"/>
</dbReference>
<dbReference type="OrthoDB" id="10009520at2759"/>
<dbReference type="CDD" id="cd16630">
    <property type="entry name" value="RING-HC_RBR_RNF216"/>
    <property type="match status" value="1"/>
</dbReference>
<keyword evidence="3" id="KW-0479">Metal-binding</keyword>
<evidence type="ECO:0000259" key="9">
    <source>
        <dbReference type="PROSITE" id="PS51873"/>
    </source>
</evidence>
<comment type="caution">
    <text evidence="10">The sequence shown here is derived from an EMBL/GenBank/DDBJ whole genome shotgun (WGS) entry which is preliminary data.</text>
</comment>
<dbReference type="PANTHER" id="PTHR22770:SF47">
    <property type="entry name" value="E3 UBIQUITIN-PROTEIN LIGASE RNF216"/>
    <property type="match status" value="1"/>
</dbReference>
<dbReference type="InterPro" id="IPR047546">
    <property type="entry name" value="Rcat_RBR_RNF216"/>
</dbReference>
<dbReference type="Pfam" id="PF26191">
    <property type="entry name" value="RING-HC_RBR_RNF216"/>
    <property type="match status" value="1"/>
</dbReference>
<dbReference type="InParanoid" id="A0A369JQU4"/>
<keyword evidence="5" id="KW-0863">Zinc-finger</keyword>
<dbReference type="CDD" id="cd20339">
    <property type="entry name" value="BRcat_RBR_RNF216"/>
    <property type="match status" value="1"/>
</dbReference>
<dbReference type="AlphaFoldDB" id="A0A369JQU4"/>
<evidence type="ECO:0000256" key="6">
    <source>
        <dbReference type="ARBA" id="ARBA00022786"/>
    </source>
</evidence>
<dbReference type="STRING" id="39966.A0A369JQU4"/>
<reference evidence="10" key="1">
    <citation type="submission" date="2018-04" db="EMBL/GenBank/DDBJ databases">
        <title>Whole genome sequencing of Hypsizygus marmoreus.</title>
        <authorList>
            <person name="Choi I.-G."/>
            <person name="Min B."/>
            <person name="Kim J.-G."/>
            <person name="Kim S."/>
            <person name="Oh Y.-L."/>
            <person name="Kong W.-S."/>
            <person name="Park H."/>
            <person name="Jeong J."/>
            <person name="Song E.-S."/>
        </authorList>
    </citation>
    <scope>NUCLEOTIDE SEQUENCE [LARGE SCALE GENOMIC DNA]</scope>
    <source>
        <strain evidence="10">51987-8</strain>
    </source>
</reference>
<dbReference type="Proteomes" id="UP000076154">
    <property type="component" value="Unassembled WGS sequence"/>
</dbReference>
<evidence type="ECO:0000256" key="7">
    <source>
        <dbReference type="ARBA" id="ARBA00022833"/>
    </source>
</evidence>
<protein>
    <recommendedName>
        <fullName evidence="9">RING-type domain-containing protein</fullName>
    </recommendedName>
</protein>
<dbReference type="Pfam" id="PF26200">
    <property type="entry name" value="Rcat_RNF216"/>
    <property type="match status" value="1"/>
</dbReference>
<evidence type="ECO:0000256" key="8">
    <source>
        <dbReference type="SAM" id="MobiDB-lite"/>
    </source>
</evidence>
<keyword evidence="6" id="KW-0833">Ubl conjugation pathway</keyword>
<accession>A0A369JQU4</accession>
<evidence type="ECO:0000256" key="2">
    <source>
        <dbReference type="ARBA" id="ARBA00022679"/>
    </source>
</evidence>